<reference evidence="2 3" key="1">
    <citation type="journal article" date="2015" name="MBio">
        <title>Enzymatic Degradation of Phenazines Can Generate Energy and Protect Sensitive Organisms from Toxicity.</title>
        <authorList>
            <person name="Costa K.C."/>
            <person name="Bergkessel M."/>
            <person name="Saunders S."/>
            <person name="Korlach J."/>
            <person name="Newman D.K."/>
        </authorList>
    </citation>
    <scope>NUCLEOTIDE SEQUENCE [LARGE SCALE GENOMIC DNA]</scope>
    <source>
        <strain evidence="2 3">CT6</strain>
    </source>
</reference>
<sequence length="106" mass="11505">MEDMGSDEDDVEKRWHNPQMFRSAVGYVVAVVVVAAVALTFYAFDHSTLSATLVPTILFVGGLGAFLRTYQVWKAEGTWPIWQGAGWFLLALSLVCLAVPGSAVLA</sequence>
<dbReference type="Proteomes" id="UP000057134">
    <property type="component" value="Chromosome"/>
</dbReference>
<feature type="transmembrane region" description="Helical" evidence="1">
    <location>
        <begin position="51"/>
        <end position="73"/>
    </location>
</feature>
<protein>
    <recommendedName>
        <fullName evidence="4">Transmembrane protein</fullName>
    </recommendedName>
</protein>
<evidence type="ECO:0000256" key="1">
    <source>
        <dbReference type="SAM" id="Phobius"/>
    </source>
</evidence>
<accession>A0A0N9Y4J3</accession>
<evidence type="ECO:0000313" key="3">
    <source>
        <dbReference type="Proteomes" id="UP000057134"/>
    </source>
</evidence>
<feature type="transmembrane region" description="Helical" evidence="1">
    <location>
        <begin position="85"/>
        <end position="105"/>
    </location>
</feature>
<dbReference type="AlphaFoldDB" id="A0A0N9Y4J3"/>
<dbReference type="STRING" id="1766.XA26_05390"/>
<dbReference type="PATRIC" id="fig|1766.6.peg.532"/>
<keyword evidence="3" id="KW-1185">Reference proteome</keyword>
<dbReference type="KEGG" id="mft:XA26_05390"/>
<dbReference type="EMBL" id="CP011269">
    <property type="protein sequence ID" value="ALI24400.1"/>
    <property type="molecule type" value="Genomic_DNA"/>
</dbReference>
<evidence type="ECO:0000313" key="2">
    <source>
        <dbReference type="EMBL" id="ALI24400.1"/>
    </source>
</evidence>
<keyword evidence="1" id="KW-1133">Transmembrane helix</keyword>
<proteinExistence type="predicted"/>
<name>A0A0N9Y4J3_MYCFO</name>
<evidence type="ECO:0008006" key="4">
    <source>
        <dbReference type="Google" id="ProtNLM"/>
    </source>
</evidence>
<organism evidence="2 3">
    <name type="scientific">Mycolicibacterium fortuitum</name>
    <name type="common">Mycobacterium fortuitum</name>
    <dbReference type="NCBI Taxonomy" id="1766"/>
    <lineage>
        <taxon>Bacteria</taxon>
        <taxon>Bacillati</taxon>
        <taxon>Actinomycetota</taxon>
        <taxon>Actinomycetes</taxon>
        <taxon>Mycobacteriales</taxon>
        <taxon>Mycobacteriaceae</taxon>
        <taxon>Mycolicibacterium</taxon>
    </lineage>
</organism>
<feature type="transmembrane region" description="Helical" evidence="1">
    <location>
        <begin position="24"/>
        <end position="44"/>
    </location>
</feature>
<keyword evidence="1" id="KW-0472">Membrane</keyword>
<gene>
    <name evidence="2" type="ORF">XA26_05390</name>
</gene>
<keyword evidence="1" id="KW-0812">Transmembrane</keyword>